<evidence type="ECO:0000256" key="2">
    <source>
        <dbReference type="ARBA" id="ARBA00022737"/>
    </source>
</evidence>
<dbReference type="RefSeq" id="WP_344837006.1">
    <property type="nucleotide sequence ID" value="NZ_BAAAUV010000028.1"/>
</dbReference>
<reference evidence="7" key="1">
    <citation type="journal article" date="2019" name="Int. J. Syst. Evol. Microbiol.">
        <title>The Global Catalogue of Microorganisms (GCM) 10K type strain sequencing project: providing services to taxonomists for standard genome sequencing and annotation.</title>
        <authorList>
            <consortium name="The Broad Institute Genomics Platform"/>
            <consortium name="The Broad Institute Genome Sequencing Center for Infectious Disease"/>
            <person name="Wu L."/>
            <person name="Ma J."/>
        </authorList>
    </citation>
    <scope>NUCLEOTIDE SEQUENCE [LARGE SCALE GENOMIC DNA]</scope>
    <source>
        <strain evidence="7">JCM 9377</strain>
    </source>
</reference>
<dbReference type="Gene3D" id="3.40.50.300">
    <property type="entry name" value="P-loop containing nucleotide triphosphate hydrolases"/>
    <property type="match status" value="1"/>
</dbReference>
<dbReference type="InterPro" id="IPR001680">
    <property type="entry name" value="WD40_rpt"/>
</dbReference>
<evidence type="ECO:0000259" key="4">
    <source>
        <dbReference type="Pfam" id="PF00089"/>
    </source>
</evidence>
<dbReference type="SUPFAM" id="SSF50978">
    <property type="entry name" value="WD40 repeat-like"/>
    <property type="match status" value="2"/>
</dbReference>
<feature type="repeat" description="WD" evidence="3">
    <location>
        <begin position="816"/>
        <end position="860"/>
    </location>
</feature>
<dbReference type="SMART" id="SM00320">
    <property type="entry name" value="WD40"/>
    <property type="match status" value="10"/>
</dbReference>
<organism evidence="6 7">
    <name type="scientific">Actinocorallia longicatena</name>
    <dbReference type="NCBI Taxonomy" id="111803"/>
    <lineage>
        <taxon>Bacteria</taxon>
        <taxon>Bacillati</taxon>
        <taxon>Actinomycetota</taxon>
        <taxon>Actinomycetes</taxon>
        <taxon>Streptosporangiales</taxon>
        <taxon>Thermomonosporaceae</taxon>
        <taxon>Actinocorallia</taxon>
    </lineage>
</organism>
<dbReference type="Gene3D" id="2.130.10.10">
    <property type="entry name" value="YVTN repeat-like/Quinoprotein amine dehydrogenase"/>
    <property type="match status" value="4"/>
</dbReference>
<evidence type="ECO:0000259" key="5">
    <source>
        <dbReference type="Pfam" id="PF13191"/>
    </source>
</evidence>
<feature type="repeat" description="WD" evidence="3">
    <location>
        <begin position="906"/>
        <end position="950"/>
    </location>
</feature>
<keyword evidence="7" id="KW-1185">Reference proteome</keyword>
<name>A0ABP6QKD6_9ACTN</name>
<keyword evidence="2" id="KW-0677">Repeat</keyword>
<dbReference type="InterPro" id="IPR027417">
    <property type="entry name" value="P-loop_NTPase"/>
</dbReference>
<accession>A0ABP6QKD6</accession>
<feature type="domain" description="Orc1-like AAA ATPase" evidence="5">
    <location>
        <begin position="240"/>
        <end position="367"/>
    </location>
</feature>
<evidence type="ECO:0000256" key="1">
    <source>
        <dbReference type="ARBA" id="ARBA00022574"/>
    </source>
</evidence>
<protein>
    <recommendedName>
        <fullName evidence="8">WD40 repeat protein</fullName>
    </recommendedName>
</protein>
<proteinExistence type="predicted"/>
<evidence type="ECO:0000256" key="3">
    <source>
        <dbReference type="PROSITE-ProRule" id="PRU00221"/>
    </source>
</evidence>
<dbReference type="Pfam" id="PF00089">
    <property type="entry name" value="Trypsin"/>
    <property type="match status" value="1"/>
</dbReference>
<keyword evidence="1 3" id="KW-0853">WD repeat</keyword>
<sequence length="1348" mass="143122">MQLLDHAPWVASLHSGERELEPFGSAVVIDARRLLTAAHAVPDEVWAAFPMARPVPAHRLRVAVVRRSAPEFDVAVLELEDEIPPGVRPAALRSPLPEDLAGRPWWAHGFPERDHLGGRSDGRFGPAALGYGTVRLDTTSPYRLTRGFSGTGVWSPDYRAVVGVLGFTDERGNGKAITLWQADQALPEEKLGELLRAGARHSGELAMTSWGWSLTTDPEAGQHWVPRARGVTVDRERGHRFRGRRAALTEVTSWLDRPRPDGRVLVVTGSPGAGKSAVLGRVVTTADPELRASLPPDDDAVRAATGSVSCAVHAKGKTALEIAEEVARAASARLPARLHELIPALRERIDGRRFTLVLDALDESSTPAQARLIVTEILLPLLRDCPSAEIVVGSRRRDDAGDLLASFGPTLHLVDLDEPAYFSPADLESYALATLRLEGAERHGNPYNDPSAAGPLAHRVAALSGGNFLIAGLTARRHGLYDSVPATPAAVSFTADVEEALGAYLARIPRIRGLSAADLLTALSFAEAPGLPLALWQTATEALTGRPLPEEDLAEFVGSSAANFLVESGHTAGEPVYRLFHQALDDALLRAWTRSGTGTALTRAFHAYGRSKGWSAAPSYLLRSLPGHAALCGLMDDLLADDDYLLHVDLARLMAFTDRVGTEAGRNRAALLRLTPQAVALDAPGRAAAFGVTEALEQRLGRSFRGDGRPRPYRARWAVAPPSVERMRLHHPSELTAVCTLPGPDGAARLVTTGHDGGARIWDPVSGRELRAFTRQADGATDVCAFRGAGGEARIVTTGGAVSIWDPETGRELRGLDGHGHGVTGVCAFPGAGGAVRLATIGDDLTIRIWDPETGGELRALTGHTGVMTGVCAFLGADGAHRIATTGLDRTVRIWDPDAEGETRILTGHSSAVLGVCAFSGAGGAVRLATIGDDQTIRIWDPDTGAEVRSHLHDDRMTGLCAFSGPGGTARLATVGRYGTVRVWDPETSGLLRVLTGHKGAVRGVCRFTGTGGTDHLATVGHDRTLRIWDPETGRESEVDGRALQVTGALTLPAPDGRGPVATSGIDGTLRTWHPETGRELQAFTGHTKAVTSMGLLHDDRGRPHIVTASDDRSVRIWDPTGANARDLPPSDGLTVHLTSATSVRAFTRPDGATQVALTVADRSVRIWDPATGRKVRAIGGDIDYVTAACAFPGSDGGVHLAMTGTDATVRIWRDGRRWPGRGRGWRELDVKAVHLFPWGPPDTLLLISPLGRLALYDASTDDVEDVTQIEEVVTAACVLPDGAGGRLLAVAQSGVVRLLRPGHPQPVLTLVIGRSVRALAEVDGGLAIGMDPGLLVVDLDPADLPTA</sequence>
<gene>
    <name evidence="6" type="ORF">GCM10010468_69410</name>
</gene>
<dbReference type="CDD" id="cd00200">
    <property type="entry name" value="WD40"/>
    <property type="match status" value="1"/>
</dbReference>
<feature type="domain" description="Peptidase S1" evidence="4">
    <location>
        <begin position="7"/>
        <end position="119"/>
    </location>
</feature>
<dbReference type="InterPro" id="IPR036322">
    <property type="entry name" value="WD40_repeat_dom_sf"/>
</dbReference>
<dbReference type="PANTHER" id="PTHR19848">
    <property type="entry name" value="WD40 REPEAT PROTEIN"/>
    <property type="match status" value="1"/>
</dbReference>
<evidence type="ECO:0000313" key="6">
    <source>
        <dbReference type="EMBL" id="GAA3235562.1"/>
    </source>
</evidence>
<dbReference type="SUPFAM" id="SSF50494">
    <property type="entry name" value="Trypsin-like serine proteases"/>
    <property type="match status" value="1"/>
</dbReference>
<dbReference type="Pfam" id="PF00400">
    <property type="entry name" value="WD40"/>
    <property type="match status" value="5"/>
</dbReference>
<dbReference type="EMBL" id="BAAAUV010000028">
    <property type="protein sequence ID" value="GAA3235562.1"/>
    <property type="molecule type" value="Genomic_DNA"/>
</dbReference>
<evidence type="ECO:0000313" key="7">
    <source>
        <dbReference type="Proteomes" id="UP001501237"/>
    </source>
</evidence>
<dbReference type="PROSITE" id="PS50082">
    <property type="entry name" value="WD_REPEATS_2"/>
    <property type="match status" value="4"/>
</dbReference>
<dbReference type="PROSITE" id="PS50294">
    <property type="entry name" value="WD_REPEATS_REGION"/>
    <property type="match status" value="1"/>
</dbReference>
<dbReference type="InterPro" id="IPR041664">
    <property type="entry name" value="AAA_16"/>
</dbReference>
<feature type="repeat" description="WD" evidence="3">
    <location>
        <begin position="995"/>
        <end position="1039"/>
    </location>
</feature>
<evidence type="ECO:0008006" key="8">
    <source>
        <dbReference type="Google" id="ProtNLM"/>
    </source>
</evidence>
<dbReference type="Pfam" id="PF13191">
    <property type="entry name" value="AAA_16"/>
    <property type="match status" value="1"/>
</dbReference>
<comment type="caution">
    <text evidence="6">The sequence shown here is derived from an EMBL/GenBank/DDBJ whole genome shotgun (WGS) entry which is preliminary data.</text>
</comment>
<dbReference type="Proteomes" id="UP001501237">
    <property type="component" value="Unassembled WGS sequence"/>
</dbReference>
<dbReference type="SUPFAM" id="SSF52540">
    <property type="entry name" value="P-loop containing nucleoside triphosphate hydrolases"/>
    <property type="match status" value="1"/>
</dbReference>
<dbReference type="InterPro" id="IPR001254">
    <property type="entry name" value="Trypsin_dom"/>
</dbReference>
<feature type="repeat" description="WD" evidence="3">
    <location>
        <begin position="1084"/>
        <end position="1119"/>
    </location>
</feature>
<dbReference type="PANTHER" id="PTHR19848:SF8">
    <property type="entry name" value="F-BOX AND WD REPEAT DOMAIN CONTAINING 7"/>
    <property type="match status" value="1"/>
</dbReference>
<dbReference type="InterPro" id="IPR015943">
    <property type="entry name" value="WD40/YVTN_repeat-like_dom_sf"/>
</dbReference>
<dbReference type="InterPro" id="IPR009003">
    <property type="entry name" value="Peptidase_S1_PA"/>
</dbReference>